<reference evidence="2" key="1">
    <citation type="submission" date="2016-10" db="EMBL/GenBank/DDBJ databases">
        <authorList>
            <person name="Varghese N."/>
            <person name="Submissions S."/>
        </authorList>
    </citation>
    <scope>NUCLEOTIDE SEQUENCE [LARGE SCALE GENOMIC DNA]</scope>
    <source>
        <strain evidence="2">ATCC 25963</strain>
    </source>
</reference>
<evidence type="ECO:0000313" key="1">
    <source>
        <dbReference type="EMBL" id="SFD85189.1"/>
    </source>
</evidence>
<evidence type="ECO:0008006" key="3">
    <source>
        <dbReference type="Google" id="ProtNLM"/>
    </source>
</evidence>
<keyword evidence="2" id="KW-1185">Reference proteome</keyword>
<dbReference type="AlphaFoldDB" id="A0A1I1VQV2"/>
<dbReference type="EMBL" id="FOMX01000005">
    <property type="protein sequence ID" value="SFD85189.1"/>
    <property type="molecule type" value="Genomic_DNA"/>
</dbReference>
<dbReference type="Proteomes" id="UP000199400">
    <property type="component" value="Unassembled WGS sequence"/>
</dbReference>
<name>A0A1I1VQV2_9BACT</name>
<dbReference type="STRING" id="54.SAMN02745121_01861"/>
<sequence>MILPELTTKNAWELRRQPEIDEEDLWLTPGPVVWQAERLRGPPPMFYPVYRSGDLYATSPLPLIVHKGALELDGDVARQVGAAVRYLATNATIDRRVRRVGCPELSTLELSDPREYVATFAAATRSDVARVEARHPGFVNLVLCGGKDSLNLLLLPWKNPVIAVSARPNFPLVQQFVRDNRLGIDVVELVDRDASLLDSEIAVNACRIGLDHVRWVAELRELAGRFERRAIFWVGAMADAFTTPKWRTYNHSLALARLRALPGLRGLADTDAGQSLFSWTCYYRGGMWQGGNMSLLKEITDALVLSAYHGPAMRALLARVDLRGAATTDIRPAIGEALAGGPVVYPTTNPSPPPSPFRKRRSHVAAFVEVLARHGIRSA</sequence>
<evidence type="ECO:0000313" key="2">
    <source>
        <dbReference type="Proteomes" id="UP000199400"/>
    </source>
</evidence>
<organism evidence="1 2">
    <name type="scientific">Nannocystis exedens</name>
    <dbReference type="NCBI Taxonomy" id="54"/>
    <lineage>
        <taxon>Bacteria</taxon>
        <taxon>Pseudomonadati</taxon>
        <taxon>Myxococcota</taxon>
        <taxon>Polyangia</taxon>
        <taxon>Nannocystales</taxon>
        <taxon>Nannocystaceae</taxon>
        <taxon>Nannocystis</taxon>
    </lineage>
</organism>
<protein>
    <recommendedName>
        <fullName evidence="3">Asparagine synthase</fullName>
    </recommendedName>
</protein>
<accession>A0A1I1VQV2</accession>
<gene>
    <name evidence="1" type="ORF">SAMN02745121_01861</name>
</gene>
<proteinExistence type="predicted"/>
<dbReference type="RefSeq" id="WP_100792845.1">
    <property type="nucleotide sequence ID" value="NZ_FOMX01000005.1"/>
</dbReference>